<dbReference type="EMBL" id="JACHEN010000004">
    <property type="protein sequence ID" value="MBB6214885.1"/>
    <property type="molecule type" value="Genomic_DNA"/>
</dbReference>
<dbReference type="GO" id="GO:0097163">
    <property type="term" value="F:sulfur carrier activity"/>
    <property type="evidence" value="ECO:0007669"/>
    <property type="project" value="UniProtKB-UniRule"/>
</dbReference>
<keyword evidence="5" id="KW-1185">Reference proteome</keyword>
<comment type="caution">
    <text evidence="4">The sequence shown here is derived from an EMBL/GenBank/DDBJ whole genome shotgun (WGS) entry which is preliminary data.</text>
</comment>
<dbReference type="Pfam" id="PF02634">
    <property type="entry name" value="FdhD-NarQ"/>
    <property type="match status" value="1"/>
</dbReference>
<dbReference type="GO" id="GO:0006777">
    <property type="term" value="P:Mo-molybdopterin cofactor biosynthetic process"/>
    <property type="evidence" value="ECO:0007669"/>
    <property type="project" value="UniProtKB-UniRule"/>
</dbReference>
<evidence type="ECO:0000256" key="1">
    <source>
        <dbReference type="ARBA" id="ARBA00022490"/>
    </source>
</evidence>
<comment type="similarity">
    <text evidence="3">Belongs to the FdhD family.</text>
</comment>
<keyword evidence="2 3" id="KW-0501">Molybdenum cofactor biosynthesis</keyword>
<feature type="active site" description="Cysteine persulfide intermediate" evidence="3">
    <location>
        <position position="92"/>
    </location>
</feature>
<dbReference type="PIRSF" id="PIRSF015626">
    <property type="entry name" value="FdhD"/>
    <property type="match status" value="1"/>
</dbReference>
<dbReference type="Proteomes" id="UP000579281">
    <property type="component" value="Unassembled WGS sequence"/>
</dbReference>
<evidence type="ECO:0000313" key="4">
    <source>
        <dbReference type="EMBL" id="MBB6214885.1"/>
    </source>
</evidence>
<dbReference type="Gene3D" id="3.40.140.10">
    <property type="entry name" value="Cytidine Deaminase, domain 2"/>
    <property type="match status" value="1"/>
</dbReference>
<dbReference type="HAMAP" id="MF_00187">
    <property type="entry name" value="FdhD"/>
    <property type="match status" value="1"/>
</dbReference>
<dbReference type="GO" id="GO:0005737">
    <property type="term" value="C:cytoplasm"/>
    <property type="evidence" value="ECO:0007669"/>
    <property type="project" value="UniProtKB-SubCell"/>
</dbReference>
<organism evidence="4 5">
    <name type="scientific">Anaerosolibacter carboniphilus</name>
    <dbReference type="NCBI Taxonomy" id="1417629"/>
    <lineage>
        <taxon>Bacteria</taxon>
        <taxon>Bacillati</taxon>
        <taxon>Bacillota</taxon>
        <taxon>Clostridia</taxon>
        <taxon>Peptostreptococcales</taxon>
        <taxon>Thermotaleaceae</taxon>
        <taxon>Anaerosolibacter</taxon>
    </lineage>
</organism>
<proteinExistence type="inferred from homology"/>
<name>A0A841KXK3_9FIRM</name>
<comment type="function">
    <text evidence="3">Required for formate dehydrogenase (FDH) activity. Acts as a sulfur carrier protein that transfers sulfur from IscS to the molybdenum cofactor prior to its insertion into FDH.</text>
</comment>
<dbReference type="InterPro" id="IPR003786">
    <property type="entry name" value="FdhD"/>
</dbReference>
<comment type="caution">
    <text evidence="3">Lacks conserved residue(s) required for the propagation of feature annotation.</text>
</comment>
<dbReference type="PANTHER" id="PTHR30592">
    <property type="entry name" value="FORMATE DEHYDROGENASE"/>
    <property type="match status" value="1"/>
</dbReference>
<dbReference type="PANTHER" id="PTHR30592:SF1">
    <property type="entry name" value="SULFUR CARRIER PROTEIN FDHD"/>
    <property type="match status" value="1"/>
</dbReference>
<accession>A0A841KXK3</accession>
<evidence type="ECO:0000256" key="3">
    <source>
        <dbReference type="HAMAP-Rule" id="MF_00187"/>
    </source>
</evidence>
<keyword evidence="1 3" id="KW-0963">Cytoplasm</keyword>
<dbReference type="InterPro" id="IPR016193">
    <property type="entry name" value="Cytidine_deaminase-like"/>
</dbReference>
<dbReference type="AlphaFoldDB" id="A0A841KXK3"/>
<reference evidence="4 5" key="1">
    <citation type="submission" date="2020-08" db="EMBL/GenBank/DDBJ databases">
        <title>Genomic Encyclopedia of Type Strains, Phase IV (KMG-IV): sequencing the most valuable type-strain genomes for metagenomic binning, comparative biology and taxonomic classification.</title>
        <authorList>
            <person name="Goeker M."/>
        </authorList>
    </citation>
    <scope>NUCLEOTIDE SEQUENCE [LARGE SCALE GENOMIC DNA]</scope>
    <source>
        <strain evidence="4 5">DSM 103526</strain>
    </source>
</reference>
<evidence type="ECO:0000256" key="2">
    <source>
        <dbReference type="ARBA" id="ARBA00023150"/>
    </source>
</evidence>
<comment type="subcellular location">
    <subcellularLocation>
        <location evidence="3">Cytoplasm</location>
    </subcellularLocation>
</comment>
<dbReference type="Gene3D" id="3.10.20.10">
    <property type="match status" value="1"/>
</dbReference>
<dbReference type="NCBIfam" id="TIGR00129">
    <property type="entry name" value="fdhD_narQ"/>
    <property type="match status" value="1"/>
</dbReference>
<evidence type="ECO:0000313" key="5">
    <source>
        <dbReference type="Proteomes" id="UP000579281"/>
    </source>
</evidence>
<dbReference type="RefSeq" id="WP_184308678.1">
    <property type="nucleotide sequence ID" value="NZ_JACHEN010000004.1"/>
</dbReference>
<dbReference type="GO" id="GO:0016783">
    <property type="term" value="F:sulfurtransferase activity"/>
    <property type="evidence" value="ECO:0007669"/>
    <property type="project" value="InterPro"/>
</dbReference>
<sequence length="256" mass="28530">MSDEQIERKSNICEEAPVDLILNGQKLITFMCTPMNLNELAVGHLYSRRLIRKVEDILTLAACEDMKKIYVMTSNKINEDVYSVASVLTSSCGSGAIFTEKILNDAKNDSIYSIAVEKLKERSIEMLRKAELYKKMGGMHCACLSDGNEITILREDIGRHNAVDKIIGRGLFQGIDFYKTIIFTTGRISLDMVLKAAAAGFPIIVSRSIPSNLALDLAEKLGITIVGRVVSSQPIIYTHSQRVICKEEDRLMNECM</sequence>
<dbReference type="SUPFAM" id="SSF53927">
    <property type="entry name" value="Cytidine deaminase-like"/>
    <property type="match status" value="1"/>
</dbReference>
<protein>
    <recommendedName>
        <fullName evidence="3">Sulfur carrier protein FdhD</fullName>
    </recommendedName>
</protein>
<gene>
    <name evidence="3" type="primary">fdhD</name>
    <name evidence="4" type="ORF">HNQ80_000970</name>
</gene>